<keyword evidence="1" id="KW-0472">Membrane</keyword>
<proteinExistence type="predicted"/>
<keyword evidence="1" id="KW-1133">Transmembrane helix</keyword>
<dbReference type="AlphaFoldDB" id="A0A7W3IVB2"/>
<dbReference type="RefSeq" id="WP_182561526.1">
    <property type="nucleotide sequence ID" value="NZ_JACGWT010000006.1"/>
</dbReference>
<protein>
    <recommendedName>
        <fullName evidence="4">Small integral membrane protein</fullName>
    </recommendedName>
</protein>
<evidence type="ECO:0000313" key="2">
    <source>
        <dbReference type="EMBL" id="MBA8795926.1"/>
    </source>
</evidence>
<sequence length="60" mass="6137">MSRVTVALFVGLVLGVTAAFGTFGSFVIVAVFGAIGLVVGLVLDGRLDVQGVLGRSTEKR</sequence>
<dbReference type="Proteomes" id="UP000523079">
    <property type="component" value="Unassembled WGS sequence"/>
</dbReference>
<keyword evidence="3" id="KW-1185">Reference proteome</keyword>
<organism evidence="2 3">
    <name type="scientific">Microlunatus kandeliicorticis</name>
    <dbReference type="NCBI Taxonomy" id="1759536"/>
    <lineage>
        <taxon>Bacteria</taxon>
        <taxon>Bacillati</taxon>
        <taxon>Actinomycetota</taxon>
        <taxon>Actinomycetes</taxon>
        <taxon>Propionibacteriales</taxon>
        <taxon>Propionibacteriaceae</taxon>
        <taxon>Microlunatus</taxon>
    </lineage>
</organism>
<evidence type="ECO:0000256" key="1">
    <source>
        <dbReference type="SAM" id="Phobius"/>
    </source>
</evidence>
<reference evidence="2 3" key="1">
    <citation type="submission" date="2020-07" db="EMBL/GenBank/DDBJ databases">
        <title>Sequencing the genomes of 1000 actinobacteria strains.</title>
        <authorList>
            <person name="Klenk H.-P."/>
        </authorList>
    </citation>
    <scope>NUCLEOTIDE SEQUENCE [LARGE SCALE GENOMIC DNA]</scope>
    <source>
        <strain evidence="2 3">DSM 100723</strain>
    </source>
</reference>
<name>A0A7W3IVB2_9ACTN</name>
<evidence type="ECO:0000313" key="3">
    <source>
        <dbReference type="Proteomes" id="UP000523079"/>
    </source>
</evidence>
<comment type="caution">
    <text evidence="2">The sequence shown here is derived from an EMBL/GenBank/DDBJ whole genome shotgun (WGS) entry which is preliminary data.</text>
</comment>
<gene>
    <name evidence="2" type="ORF">FHX74_003567</name>
</gene>
<keyword evidence="1" id="KW-0812">Transmembrane</keyword>
<evidence type="ECO:0008006" key="4">
    <source>
        <dbReference type="Google" id="ProtNLM"/>
    </source>
</evidence>
<dbReference type="EMBL" id="JACGWT010000006">
    <property type="protein sequence ID" value="MBA8795926.1"/>
    <property type="molecule type" value="Genomic_DNA"/>
</dbReference>
<feature type="transmembrane region" description="Helical" evidence="1">
    <location>
        <begin position="28"/>
        <end position="47"/>
    </location>
</feature>
<accession>A0A7W3IVB2</accession>